<keyword evidence="3" id="KW-1185">Reference proteome</keyword>
<dbReference type="EMBL" id="RCZP01000014">
    <property type="protein sequence ID" value="TPG53791.1"/>
    <property type="molecule type" value="Genomic_DNA"/>
</dbReference>
<name>A0A502FWI7_9PROT</name>
<sequence>MRRRPPKPARASRHRSDPKAEIVQLRRELEEARTRLREIEQGGSDSFLARRLAELEEGRQVARGQAVEATVAKSRAEAELRALRDAIGKVPGLWGWMLRRAQKRLDPR</sequence>
<feature type="compositionally biased region" description="Basic residues" evidence="1">
    <location>
        <begin position="1"/>
        <end position="13"/>
    </location>
</feature>
<evidence type="ECO:0000256" key="1">
    <source>
        <dbReference type="SAM" id="MobiDB-lite"/>
    </source>
</evidence>
<comment type="caution">
    <text evidence="2">The sequence shown here is derived from an EMBL/GenBank/DDBJ whole genome shotgun (WGS) entry which is preliminary data.</text>
</comment>
<organism evidence="2 3">
    <name type="scientific">Muricoccus nepalensis</name>
    <dbReference type="NCBI Taxonomy" id="1854500"/>
    <lineage>
        <taxon>Bacteria</taxon>
        <taxon>Pseudomonadati</taxon>
        <taxon>Pseudomonadota</taxon>
        <taxon>Alphaproteobacteria</taxon>
        <taxon>Acetobacterales</taxon>
        <taxon>Roseomonadaceae</taxon>
        <taxon>Muricoccus</taxon>
    </lineage>
</organism>
<protein>
    <submittedName>
        <fullName evidence="2">Uncharacterized protein</fullName>
    </submittedName>
</protein>
<feature type="region of interest" description="Disordered" evidence="1">
    <location>
        <begin position="1"/>
        <end position="22"/>
    </location>
</feature>
<reference evidence="2 3" key="1">
    <citation type="journal article" date="2019" name="Environ. Microbiol.">
        <title>Species interactions and distinct microbial communities in high Arctic permafrost affected cryosols are associated with the CH4 and CO2 gas fluxes.</title>
        <authorList>
            <person name="Altshuler I."/>
            <person name="Hamel J."/>
            <person name="Turney S."/>
            <person name="Magnuson E."/>
            <person name="Levesque R."/>
            <person name="Greer C."/>
            <person name="Whyte L.G."/>
        </authorList>
    </citation>
    <scope>NUCLEOTIDE SEQUENCE [LARGE SCALE GENOMIC DNA]</scope>
    <source>
        <strain evidence="2 3">S9.3B</strain>
    </source>
</reference>
<evidence type="ECO:0000313" key="2">
    <source>
        <dbReference type="EMBL" id="TPG53791.1"/>
    </source>
</evidence>
<dbReference type="OrthoDB" id="7283942at2"/>
<evidence type="ECO:0000313" key="3">
    <source>
        <dbReference type="Proteomes" id="UP000317078"/>
    </source>
</evidence>
<accession>A0A502FWI7</accession>
<proteinExistence type="predicted"/>
<dbReference type="RefSeq" id="WP_140884554.1">
    <property type="nucleotide sequence ID" value="NZ_RCZP01000014.1"/>
</dbReference>
<gene>
    <name evidence="2" type="ORF">EAH89_15210</name>
</gene>
<dbReference type="Proteomes" id="UP000317078">
    <property type="component" value="Unassembled WGS sequence"/>
</dbReference>
<dbReference type="AlphaFoldDB" id="A0A502FWI7"/>